<evidence type="ECO:0000313" key="2">
    <source>
        <dbReference type="EMBL" id="KAI1705160.1"/>
    </source>
</evidence>
<sequence>MGKISISTVFLAVIVFYNTVTVIAPTAAAQNKSVAPTKNRDSPPPPTMPEAQTKLLLSRYSVILFGSSYASLIYFDSLLADFMTINPEDYKSQPKAPPPCMEHKYPGHPPVYSVEPKESLLIGVLKDFYEYVMYMINHLRKYIFARAEILDMIKKFVDDDKVKAVIEKSPTSNKRARNEDPEKSSLTNKVVLLATYFKGFLERQPKEDVESLKEDKTKNWGVKEWIEAIQGLVNQQDGMKAELTIYKNFLELEMGEDPNFTDRVDYKDAQAKKEVELCIGMFSEQLRHAASYLENTILPQFTGAKKPEDLIKDIYRTIVRTDAFLKGVQVEKASENNTWTINHYPRLFRDFEAEFTMLGYNVEQMLNLKATLRDYDHIFKLRDVLRGEHDRLTRMIFDFPEHVNNIPLWNGAVSEALSLLMDTIFKFETWCRQLESVKIMLKHIKRYSEAWQECKITDVQCINLVKTANAKYNPDLADDLNQLDINILAMRAFHYIVSNGQITGPISPTTPNRKPHLPYYLQVLDRMGEVRKTVYKWMTPVPTRSQPVVKQSPLKNISTITKDNWPLIIEDTIGASKKFLQQINVKYPHNPKLKDYWVEVRSNMIEAMQCWTNEVDKVLNAMSPMRS</sequence>
<evidence type="ECO:0000256" key="1">
    <source>
        <dbReference type="SAM" id="SignalP"/>
    </source>
</evidence>
<feature type="chain" id="PRO_5041970206" evidence="1">
    <location>
        <begin position="30"/>
        <end position="627"/>
    </location>
</feature>
<keyword evidence="1" id="KW-0732">Signal</keyword>
<dbReference type="Proteomes" id="UP001201812">
    <property type="component" value="Unassembled WGS sequence"/>
</dbReference>
<keyword evidence="3" id="KW-1185">Reference proteome</keyword>
<name>A0AAD4MVH0_9BILA</name>
<gene>
    <name evidence="2" type="ORF">DdX_13763</name>
</gene>
<proteinExistence type="predicted"/>
<reference evidence="2" key="1">
    <citation type="submission" date="2022-01" db="EMBL/GenBank/DDBJ databases">
        <title>Genome Sequence Resource for Two Populations of Ditylenchus destructor, the Migratory Endoparasitic Phytonematode.</title>
        <authorList>
            <person name="Zhang H."/>
            <person name="Lin R."/>
            <person name="Xie B."/>
        </authorList>
    </citation>
    <scope>NUCLEOTIDE SEQUENCE</scope>
    <source>
        <strain evidence="2">BazhouSP</strain>
    </source>
</reference>
<dbReference type="EMBL" id="JAKKPZ010000059">
    <property type="protein sequence ID" value="KAI1705160.1"/>
    <property type="molecule type" value="Genomic_DNA"/>
</dbReference>
<feature type="signal peptide" evidence="1">
    <location>
        <begin position="1"/>
        <end position="29"/>
    </location>
</feature>
<organism evidence="2 3">
    <name type="scientific">Ditylenchus destructor</name>
    <dbReference type="NCBI Taxonomy" id="166010"/>
    <lineage>
        <taxon>Eukaryota</taxon>
        <taxon>Metazoa</taxon>
        <taxon>Ecdysozoa</taxon>
        <taxon>Nematoda</taxon>
        <taxon>Chromadorea</taxon>
        <taxon>Rhabditida</taxon>
        <taxon>Tylenchina</taxon>
        <taxon>Tylenchomorpha</taxon>
        <taxon>Sphaerularioidea</taxon>
        <taxon>Anguinidae</taxon>
        <taxon>Anguininae</taxon>
        <taxon>Ditylenchus</taxon>
    </lineage>
</organism>
<dbReference type="AlphaFoldDB" id="A0AAD4MVH0"/>
<comment type="caution">
    <text evidence="2">The sequence shown here is derived from an EMBL/GenBank/DDBJ whole genome shotgun (WGS) entry which is preliminary data.</text>
</comment>
<protein>
    <submittedName>
        <fullName evidence="2">Uncharacterized protein</fullName>
    </submittedName>
</protein>
<accession>A0AAD4MVH0</accession>
<evidence type="ECO:0000313" key="3">
    <source>
        <dbReference type="Proteomes" id="UP001201812"/>
    </source>
</evidence>